<evidence type="ECO:0000313" key="2">
    <source>
        <dbReference type="EMBL" id="NBC35878.1"/>
    </source>
</evidence>
<dbReference type="InterPro" id="IPR039315">
    <property type="entry name" value="CheW"/>
</dbReference>
<dbReference type="PANTHER" id="PTHR22617">
    <property type="entry name" value="CHEMOTAXIS SENSOR HISTIDINE KINASE-RELATED"/>
    <property type="match status" value="1"/>
</dbReference>
<dbReference type="Gene3D" id="2.30.30.40">
    <property type="entry name" value="SH3 Domains"/>
    <property type="match status" value="1"/>
</dbReference>
<dbReference type="PANTHER" id="PTHR22617:SF23">
    <property type="entry name" value="CHEMOTAXIS PROTEIN CHEW"/>
    <property type="match status" value="1"/>
</dbReference>
<sequence>MARELITFEVGGQLFGLDITAIREIRAWSPVTRVPGVPHYVAGMANLRGSILPVIDLATRLGWGGTDPDERHAIIVVDIAGKSSGLIVESVSDLIDLGDAPLQPPPNASDYSFIEGLAPIGDRMVLVLNLSALNDENSFAGGF</sequence>
<dbReference type="Proteomes" id="UP000753724">
    <property type="component" value="Unassembled WGS sequence"/>
</dbReference>
<accession>A0ABW9XBH4</accession>
<proteinExistence type="predicted"/>
<dbReference type="InterPro" id="IPR036061">
    <property type="entry name" value="CheW-like_dom_sf"/>
</dbReference>
<dbReference type="RefSeq" id="WP_161717171.1">
    <property type="nucleotide sequence ID" value="NZ_JAAAPO010000002.1"/>
</dbReference>
<dbReference type="InterPro" id="IPR002545">
    <property type="entry name" value="CheW-lke_dom"/>
</dbReference>
<gene>
    <name evidence="2" type="ORF">GTZ99_04830</name>
</gene>
<keyword evidence="3" id="KW-1185">Reference proteome</keyword>
<organism evidence="2 3">
    <name type="scientific">Novosphingobium ovatum</name>
    <dbReference type="NCBI Taxonomy" id="1908523"/>
    <lineage>
        <taxon>Bacteria</taxon>
        <taxon>Pseudomonadati</taxon>
        <taxon>Pseudomonadota</taxon>
        <taxon>Alphaproteobacteria</taxon>
        <taxon>Sphingomonadales</taxon>
        <taxon>Sphingomonadaceae</taxon>
        <taxon>Novosphingobium</taxon>
    </lineage>
</organism>
<feature type="domain" description="CheW-like" evidence="1">
    <location>
        <begin position="2"/>
        <end position="139"/>
    </location>
</feature>
<dbReference type="Pfam" id="PF01584">
    <property type="entry name" value="CheW"/>
    <property type="match status" value="1"/>
</dbReference>
<dbReference type="EMBL" id="JAAAPO010000002">
    <property type="protein sequence ID" value="NBC35878.1"/>
    <property type="molecule type" value="Genomic_DNA"/>
</dbReference>
<dbReference type="Gene3D" id="2.40.50.180">
    <property type="entry name" value="CheA-289, Domain 4"/>
    <property type="match status" value="1"/>
</dbReference>
<reference evidence="3" key="1">
    <citation type="submission" date="2020-01" db="EMBL/GenBank/DDBJ databases">
        <title>Sphingomonas sp. strain CSW-10.</title>
        <authorList>
            <person name="Chen W.-M."/>
        </authorList>
    </citation>
    <scope>NUCLEOTIDE SEQUENCE [LARGE SCALE GENOMIC DNA]</scope>
    <source>
        <strain evidence="3">FSY-8</strain>
    </source>
</reference>
<name>A0ABW9XBH4_9SPHN</name>
<dbReference type="SMART" id="SM00260">
    <property type="entry name" value="CheW"/>
    <property type="match status" value="1"/>
</dbReference>
<protein>
    <submittedName>
        <fullName evidence="2">Chemotaxis protein CheW</fullName>
    </submittedName>
</protein>
<comment type="caution">
    <text evidence="2">The sequence shown here is derived from an EMBL/GenBank/DDBJ whole genome shotgun (WGS) entry which is preliminary data.</text>
</comment>
<dbReference type="PROSITE" id="PS50851">
    <property type="entry name" value="CHEW"/>
    <property type="match status" value="1"/>
</dbReference>
<evidence type="ECO:0000313" key="3">
    <source>
        <dbReference type="Proteomes" id="UP000753724"/>
    </source>
</evidence>
<evidence type="ECO:0000259" key="1">
    <source>
        <dbReference type="PROSITE" id="PS50851"/>
    </source>
</evidence>
<dbReference type="SUPFAM" id="SSF50341">
    <property type="entry name" value="CheW-like"/>
    <property type="match status" value="1"/>
</dbReference>